<sequence length="121" mass="13847">MGCAQSKIDNEESVSRCKERRNLMKEAVSVRNAFASAHSGYAVSLKDTGAALSDYAQGEVPLRHPRRWPHPTHLSQSSPRHPLHHPWSLASLPLLLRCRPFLQCLHFSVLSRCQHYRIRRI</sequence>
<dbReference type="PANTHER" id="PTHR21450">
    <property type="entry name" value="PROTEIN ALTERED PHOSPHATE STARVATION RESPONSE 1"/>
    <property type="match status" value="1"/>
</dbReference>
<accession>A0AAW2JUD4</accession>
<dbReference type="Pfam" id="PF04783">
    <property type="entry name" value="DUF630"/>
    <property type="match status" value="1"/>
</dbReference>
<dbReference type="InterPro" id="IPR006868">
    <property type="entry name" value="DUF630"/>
</dbReference>
<feature type="domain" description="DUF630" evidence="2">
    <location>
        <begin position="1"/>
        <end position="59"/>
    </location>
</feature>
<dbReference type="EMBL" id="JACGWJ010000032">
    <property type="protein sequence ID" value="KAL0297280.1"/>
    <property type="molecule type" value="Genomic_DNA"/>
</dbReference>
<proteinExistence type="predicted"/>
<reference evidence="3" key="1">
    <citation type="submission" date="2020-06" db="EMBL/GenBank/DDBJ databases">
        <authorList>
            <person name="Li T."/>
            <person name="Hu X."/>
            <person name="Zhang T."/>
            <person name="Song X."/>
            <person name="Zhang H."/>
            <person name="Dai N."/>
            <person name="Sheng W."/>
            <person name="Hou X."/>
            <person name="Wei L."/>
        </authorList>
    </citation>
    <scope>NUCLEOTIDE SEQUENCE</scope>
    <source>
        <strain evidence="3">G02</strain>
        <tissue evidence="3">Leaf</tissue>
    </source>
</reference>
<reference evidence="3" key="2">
    <citation type="journal article" date="2024" name="Plant">
        <title>Genomic evolution and insights into agronomic trait innovations of Sesamum species.</title>
        <authorList>
            <person name="Miao H."/>
            <person name="Wang L."/>
            <person name="Qu L."/>
            <person name="Liu H."/>
            <person name="Sun Y."/>
            <person name="Le M."/>
            <person name="Wang Q."/>
            <person name="Wei S."/>
            <person name="Zheng Y."/>
            <person name="Lin W."/>
            <person name="Duan Y."/>
            <person name="Cao H."/>
            <person name="Xiong S."/>
            <person name="Wang X."/>
            <person name="Wei L."/>
            <person name="Li C."/>
            <person name="Ma Q."/>
            <person name="Ju M."/>
            <person name="Zhao R."/>
            <person name="Li G."/>
            <person name="Mu C."/>
            <person name="Tian Q."/>
            <person name="Mei H."/>
            <person name="Zhang T."/>
            <person name="Gao T."/>
            <person name="Zhang H."/>
        </authorList>
    </citation>
    <scope>NUCLEOTIDE SEQUENCE</scope>
    <source>
        <strain evidence="3">G02</strain>
    </source>
</reference>
<dbReference type="PANTHER" id="PTHR21450:SF7">
    <property type="entry name" value="DNA LIGASE (DUF630 AND DUF632)"/>
    <property type="match status" value="1"/>
</dbReference>
<protein>
    <submittedName>
        <fullName evidence="3">Nitrate regulatoryprotein</fullName>
    </submittedName>
</protein>
<evidence type="ECO:0000313" key="3">
    <source>
        <dbReference type="EMBL" id="KAL0297280.1"/>
    </source>
</evidence>
<evidence type="ECO:0000256" key="1">
    <source>
        <dbReference type="SAM" id="MobiDB-lite"/>
    </source>
</evidence>
<dbReference type="AlphaFoldDB" id="A0AAW2JUD4"/>
<feature type="region of interest" description="Disordered" evidence="1">
    <location>
        <begin position="63"/>
        <end position="83"/>
    </location>
</feature>
<organism evidence="3">
    <name type="scientific">Sesamum radiatum</name>
    <name type="common">Black benniseed</name>
    <dbReference type="NCBI Taxonomy" id="300843"/>
    <lineage>
        <taxon>Eukaryota</taxon>
        <taxon>Viridiplantae</taxon>
        <taxon>Streptophyta</taxon>
        <taxon>Embryophyta</taxon>
        <taxon>Tracheophyta</taxon>
        <taxon>Spermatophyta</taxon>
        <taxon>Magnoliopsida</taxon>
        <taxon>eudicotyledons</taxon>
        <taxon>Gunneridae</taxon>
        <taxon>Pentapetalae</taxon>
        <taxon>asterids</taxon>
        <taxon>lamiids</taxon>
        <taxon>Lamiales</taxon>
        <taxon>Pedaliaceae</taxon>
        <taxon>Sesamum</taxon>
    </lineage>
</organism>
<evidence type="ECO:0000259" key="2">
    <source>
        <dbReference type="Pfam" id="PF04783"/>
    </source>
</evidence>
<gene>
    <name evidence="3" type="ORF">Sradi_6780100</name>
</gene>
<name>A0AAW2JUD4_SESRA</name>
<comment type="caution">
    <text evidence="3">The sequence shown here is derived from an EMBL/GenBank/DDBJ whole genome shotgun (WGS) entry which is preliminary data.</text>
</comment>